<dbReference type="PANTHER" id="PTHR45138">
    <property type="entry name" value="REGULATORY COMPONENTS OF SENSORY TRANSDUCTION SYSTEM"/>
    <property type="match status" value="1"/>
</dbReference>
<dbReference type="AlphaFoldDB" id="A0A7W7B4R8"/>
<keyword evidence="5" id="KW-1185">Reference proteome</keyword>
<dbReference type="SUPFAM" id="SSF55073">
    <property type="entry name" value="Nucleotide cyclase"/>
    <property type="match status" value="1"/>
</dbReference>
<dbReference type="SUPFAM" id="SSF52172">
    <property type="entry name" value="CheY-like"/>
    <property type="match status" value="2"/>
</dbReference>
<evidence type="ECO:0000259" key="3">
    <source>
        <dbReference type="PROSITE" id="PS50887"/>
    </source>
</evidence>
<sequence length="452" mass="48905">MQANRILVVGKDEAHAKAGAARITSDTFTQVQAAPWTEAIPLASSGRYQLVIVLAGSEIGIAAVTTFARSAERWTQREGMMLVALTEDGTAALHRDLQRAGFDDIIHRPMHPTQVGGRISVLLRLSTMRRELARRQATARGFTSGDGLFLAPAEPVIASRRASVLLVQFDQSAHCAEQFNRAVRSCTEATICDDPEAARSLLYRGGLDAVLLCAAVDPKGAIEFADRMRRVPALYNLPVLLATPDVSQLDLDTVFNAGVTDVAPTCLSSEQLSVHLASFKRLEALRAALAVRYTQHVEMVIRDGLTGFAGHGFGMAHLQSTLHDCAELSLPVAVAGLTIENLDEINAEHGYLAGDVVMRRIGDMVRRCIRGEDMATRLSGSRILVQFPDTRYANANVAVRRLANVLRFQKIDLRGGASVALRIGYTLACWDGKADARMLVASLKARKVAVAA</sequence>
<dbReference type="RefSeq" id="WP_184070445.1">
    <property type="nucleotide sequence ID" value="NZ_JACHNZ010000034.1"/>
</dbReference>
<dbReference type="Gene3D" id="3.40.50.2300">
    <property type="match status" value="1"/>
</dbReference>
<dbReference type="PROSITE" id="PS50887">
    <property type="entry name" value="GGDEF"/>
    <property type="match status" value="1"/>
</dbReference>
<dbReference type="NCBIfam" id="TIGR00254">
    <property type="entry name" value="GGDEF"/>
    <property type="match status" value="1"/>
</dbReference>
<feature type="domain" description="GGDEF" evidence="3">
    <location>
        <begin position="330"/>
        <end position="452"/>
    </location>
</feature>
<comment type="catalytic activity">
    <reaction evidence="2">
        <text>2 GTP = 3',3'-c-di-GMP + 2 diphosphate</text>
        <dbReference type="Rhea" id="RHEA:24898"/>
        <dbReference type="ChEBI" id="CHEBI:33019"/>
        <dbReference type="ChEBI" id="CHEBI:37565"/>
        <dbReference type="ChEBI" id="CHEBI:58805"/>
        <dbReference type="EC" id="2.7.7.65"/>
    </reaction>
</comment>
<evidence type="ECO:0000256" key="2">
    <source>
        <dbReference type="ARBA" id="ARBA00034247"/>
    </source>
</evidence>
<evidence type="ECO:0000313" key="4">
    <source>
        <dbReference type="EMBL" id="MBB4633123.1"/>
    </source>
</evidence>
<dbReference type="GO" id="GO:0005886">
    <property type="term" value="C:plasma membrane"/>
    <property type="evidence" value="ECO:0007669"/>
    <property type="project" value="TreeGrafter"/>
</dbReference>
<dbReference type="SMART" id="SM00267">
    <property type="entry name" value="GGDEF"/>
    <property type="match status" value="1"/>
</dbReference>
<dbReference type="PANTHER" id="PTHR45138:SF9">
    <property type="entry name" value="DIGUANYLATE CYCLASE DGCM-RELATED"/>
    <property type="match status" value="1"/>
</dbReference>
<dbReference type="Pfam" id="PF00990">
    <property type="entry name" value="GGDEF"/>
    <property type="match status" value="1"/>
</dbReference>
<dbReference type="EMBL" id="JACHNZ010000034">
    <property type="protein sequence ID" value="MBB4633123.1"/>
    <property type="molecule type" value="Genomic_DNA"/>
</dbReference>
<dbReference type="Proteomes" id="UP000566324">
    <property type="component" value="Unassembled WGS sequence"/>
</dbReference>
<dbReference type="GO" id="GO:1902201">
    <property type="term" value="P:negative regulation of bacterial-type flagellum-dependent cell motility"/>
    <property type="evidence" value="ECO:0007669"/>
    <property type="project" value="TreeGrafter"/>
</dbReference>
<evidence type="ECO:0000313" key="5">
    <source>
        <dbReference type="Proteomes" id="UP000566324"/>
    </source>
</evidence>
<dbReference type="InterPro" id="IPR000160">
    <property type="entry name" value="GGDEF_dom"/>
</dbReference>
<dbReference type="EC" id="2.7.7.65" evidence="1"/>
<dbReference type="InterPro" id="IPR029787">
    <property type="entry name" value="Nucleotide_cyclase"/>
</dbReference>
<accession>A0A7W7B4R8</accession>
<organism evidence="4 5">
    <name type="scientific">Sphingosinicella soli</name>
    <dbReference type="NCBI Taxonomy" id="333708"/>
    <lineage>
        <taxon>Bacteria</taxon>
        <taxon>Pseudomonadati</taxon>
        <taxon>Pseudomonadota</taxon>
        <taxon>Alphaproteobacteria</taxon>
        <taxon>Sphingomonadales</taxon>
        <taxon>Sphingosinicellaceae</taxon>
        <taxon>Sphingosinicella</taxon>
    </lineage>
</organism>
<protein>
    <recommendedName>
        <fullName evidence="1">diguanylate cyclase</fullName>
        <ecNumber evidence="1">2.7.7.65</ecNumber>
    </recommendedName>
</protein>
<dbReference type="InterPro" id="IPR050469">
    <property type="entry name" value="Diguanylate_Cyclase"/>
</dbReference>
<dbReference type="GO" id="GO:0043709">
    <property type="term" value="P:cell adhesion involved in single-species biofilm formation"/>
    <property type="evidence" value="ECO:0007669"/>
    <property type="project" value="TreeGrafter"/>
</dbReference>
<dbReference type="GO" id="GO:0052621">
    <property type="term" value="F:diguanylate cyclase activity"/>
    <property type="evidence" value="ECO:0007669"/>
    <property type="project" value="UniProtKB-EC"/>
</dbReference>
<gene>
    <name evidence="4" type="ORF">GGQ98_002752</name>
</gene>
<reference evidence="4 5" key="1">
    <citation type="submission" date="2020-08" db="EMBL/GenBank/DDBJ databases">
        <title>Genomic Encyclopedia of Type Strains, Phase IV (KMG-IV): sequencing the most valuable type-strain genomes for metagenomic binning, comparative biology and taxonomic classification.</title>
        <authorList>
            <person name="Goeker M."/>
        </authorList>
    </citation>
    <scope>NUCLEOTIDE SEQUENCE [LARGE SCALE GENOMIC DNA]</scope>
    <source>
        <strain evidence="4 5">DSM 17328</strain>
    </source>
</reference>
<name>A0A7W7B4R8_9SPHN</name>
<dbReference type="InterPro" id="IPR011006">
    <property type="entry name" value="CheY-like_superfamily"/>
</dbReference>
<comment type="caution">
    <text evidence="4">The sequence shown here is derived from an EMBL/GenBank/DDBJ whole genome shotgun (WGS) entry which is preliminary data.</text>
</comment>
<dbReference type="Gene3D" id="3.30.70.270">
    <property type="match status" value="1"/>
</dbReference>
<proteinExistence type="predicted"/>
<evidence type="ECO:0000256" key="1">
    <source>
        <dbReference type="ARBA" id="ARBA00012528"/>
    </source>
</evidence>
<dbReference type="InterPro" id="IPR043128">
    <property type="entry name" value="Rev_trsase/Diguanyl_cyclase"/>
</dbReference>